<dbReference type="CDD" id="cd00729">
    <property type="entry name" value="rubredoxin_SM"/>
    <property type="match status" value="2"/>
</dbReference>
<dbReference type="PROSITE" id="PS50903">
    <property type="entry name" value="RUBREDOXIN_LIKE"/>
    <property type="match status" value="2"/>
</dbReference>
<keyword evidence="2" id="KW-0408">Iron</keyword>
<feature type="transmembrane region" description="Helical" evidence="3">
    <location>
        <begin position="130"/>
        <end position="148"/>
    </location>
</feature>
<evidence type="ECO:0000313" key="6">
    <source>
        <dbReference type="Proteomes" id="UP000189670"/>
    </source>
</evidence>
<gene>
    <name evidence="5" type="ORF">OMM_01314</name>
</gene>
<dbReference type="InterPro" id="IPR048574">
    <property type="entry name" value="RUBY_RBDX"/>
</dbReference>
<keyword evidence="3" id="KW-0472">Membrane</keyword>
<dbReference type="InterPro" id="IPR024934">
    <property type="entry name" value="Rubredoxin-like_dom"/>
</dbReference>
<dbReference type="Proteomes" id="UP000189670">
    <property type="component" value="Unassembled WGS sequence"/>
</dbReference>
<evidence type="ECO:0000313" key="5">
    <source>
        <dbReference type="EMBL" id="ETR72960.1"/>
    </source>
</evidence>
<dbReference type="AlphaFoldDB" id="A0A1V1PDS9"/>
<evidence type="ECO:0000256" key="3">
    <source>
        <dbReference type="SAM" id="Phobius"/>
    </source>
</evidence>
<dbReference type="Gene3D" id="2.20.28.10">
    <property type="match status" value="2"/>
</dbReference>
<keyword evidence="3" id="KW-0812">Transmembrane</keyword>
<protein>
    <submittedName>
        <fullName evidence="5">Rubredoxin-type Fe(Cys)4 protein</fullName>
    </submittedName>
</protein>
<evidence type="ECO:0000256" key="1">
    <source>
        <dbReference type="ARBA" id="ARBA00022723"/>
    </source>
</evidence>
<feature type="transmembrane region" description="Helical" evidence="3">
    <location>
        <begin position="154"/>
        <end position="176"/>
    </location>
</feature>
<dbReference type="InterPro" id="IPR052364">
    <property type="entry name" value="Rubrerythrin"/>
</dbReference>
<keyword evidence="1" id="KW-0479">Metal-binding</keyword>
<accession>A0A1V1PDS9</accession>
<dbReference type="PANTHER" id="PTHR43865:SF1">
    <property type="entry name" value="RUBRERYTHRIN-RELATED"/>
    <property type="match status" value="1"/>
</dbReference>
<dbReference type="InterPro" id="IPR019251">
    <property type="entry name" value="DUF2231_TM"/>
</dbReference>
<sequence length="249" mass="27279">MKKWKCKVCGYVHTGENPPDNCPVCGASKEQFIEVVDQAAQDTESQWQCTVCKYIHKGAEPPETCPVCGADQSKFIRFDPAQEAQSQKEPESLSQPDIEMDSFAAKVYQIISNHVIAHHLHPISVHIPNGVIPLAVILVLLSSMFGSGSVGLAAFYNTIFVALAMPIVLFTGVVEWKQRYGGTYTNLFVTKITCGGVVFALSIILSLWGIFDQSITTGELSWFYIILYFIMLAAAGIAGHLGGKLVFKE</sequence>
<reference evidence="6" key="1">
    <citation type="submission" date="2012-11" db="EMBL/GenBank/DDBJ databases">
        <authorList>
            <person name="Lucero-Rivera Y.E."/>
            <person name="Tovar-Ramirez D."/>
        </authorList>
    </citation>
    <scope>NUCLEOTIDE SEQUENCE [LARGE SCALE GENOMIC DNA]</scope>
    <source>
        <strain evidence="6">Araruama</strain>
    </source>
</reference>
<dbReference type="EMBL" id="ATBP01000098">
    <property type="protein sequence ID" value="ETR72960.1"/>
    <property type="molecule type" value="Genomic_DNA"/>
</dbReference>
<feature type="domain" description="Rubredoxin-like" evidence="4">
    <location>
        <begin position="1"/>
        <end position="35"/>
    </location>
</feature>
<evidence type="ECO:0000256" key="2">
    <source>
        <dbReference type="ARBA" id="ARBA00023004"/>
    </source>
</evidence>
<name>A0A1V1PDS9_9BACT</name>
<dbReference type="PANTHER" id="PTHR43865">
    <property type="entry name" value="RUBRERYTHRIN-RELATED"/>
    <property type="match status" value="1"/>
</dbReference>
<dbReference type="SUPFAM" id="SSF57802">
    <property type="entry name" value="Rubredoxin-like"/>
    <property type="match status" value="2"/>
</dbReference>
<proteinExistence type="predicted"/>
<evidence type="ECO:0000259" key="4">
    <source>
        <dbReference type="PROSITE" id="PS50903"/>
    </source>
</evidence>
<dbReference type="GO" id="GO:0005506">
    <property type="term" value="F:iron ion binding"/>
    <property type="evidence" value="ECO:0007669"/>
    <property type="project" value="InterPro"/>
</dbReference>
<comment type="caution">
    <text evidence="5">The sequence shown here is derived from an EMBL/GenBank/DDBJ whole genome shotgun (WGS) entry which is preliminary data.</text>
</comment>
<feature type="transmembrane region" description="Helical" evidence="3">
    <location>
        <begin position="188"/>
        <end position="210"/>
    </location>
</feature>
<keyword evidence="3" id="KW-1133">Transmembrane helix</keyword>
<dbReference type="Pfam" id="PF09990">
    <property type="entry name" value="DUF2231"/>
    <property type="match status" value="1"/>
</dbReference>
<feature type="domain" description="Rubredoxin-like" evidence="4">
    <location>
        <begin position="44"/>
        <end position="78"/>
    </location>
</feature>
<dbReference type="Pfam" id="PF21349">
    <property type="entry name" value="RUBY_RBDX"/>
    <property type="match status" value="2"/>
</dbReference>
<organism evidence="5 6">
    <name type="scientific">Candidatus Magnetoglobus multicellularis str. Araruama</name>
    <dbReference type="NCBI Taxonomy" id="890399"/>
    <lineage>
        <taxon>Bacteria</taxon>
        <taxon>Pseudomonadati</taxon>
        <taxon>Thermodesulfobacteriota</taxon>
        <taxon>Desulfobacteria</taxon>
        <taxon>Desulfobacterales</taxon>
        <taxon>Desulfobacteraceae</taxon>
        <taxon>Candidatus Magnetoglobus</taxon>
    </lineage>
</organism>
<feature type="transmembrane region" description="Helical" evidence="3">
    <location>
        <begin position="222"/>
        <end position="247"/>
    </location>
</feature>